<evidence type="ECO:0000313" key="2">
    <source>
        <dbReference type="Proteomes" id="UP000597338"/>
    </source>
</evidence>
<proteinExistence type="predicted"/>
<organism evidence="1 2">
    <name type="scientific">Parapedobacter defluvii</name>
    <dbReference type="NCBI Taxonomy" id="2045106"/>
    <lineage>
        <taxon>Bacteria</taxon>
        <taxon>Pseudomonadati</taxon>
        <taxon>Bacteroidota</taxon>
        <taxon>Sphingobacteriia</taxon>
        <taxon>Sphingobacteriales</taxon>
        <taxon>Sphingobacteriaceae</taxon>
        <taxon>Parapedobacter</taxon>
    </lineage>
</organism>
<sequence length="331" mass="36813">MATQIKEKVWRLIGTDIEKNATSMEAMTQAGLDYEVVKKGNTHNLPSGDSKDSDSSFFTFRTDTEAILGDKVGSSYEVLQNTDAFSFFDSIVGGRGGIRYETAGALGYGETIFITAKLPEHIKVGRDDLIEQYLFLTTTHNGTGCITIAFTPVRIWCANTLNAALANCSNCIKIRHTASAAEKLKSAHKMLGISDQLAGELQSIFNRWARVRITDPQVKRLVQLAMVPNRETYEKLRTGKYEELSSQYNNMVSSVFDYAMTSDSQQVNTTKGTLFGAYNAVTGYFQNVRNFKDDESKFKSIMHGTGYDRSQTAFNLCLDFAKSGSRALRFN</sequence>
<dbReference type="Pfam" id="PF06067">
    <property type="entry name" value="DUF932"/>
    <property type="match status" value="1"/>
</dbReference>
<gene>
    <name evidence="1" type="ORF">GCM10011386_38700</name>
</gene>
<name>A0ABQ1MQ80_9SPHI</name>
<protein>
    <recommendedName>
        <fullName evidence="3">Phage/plasmid-like protein TIGR03299</fullName>
    </recommendedName>
</protein>
<evidence type="ECO:0000313" key="1">
    <source>
        <dbReference type="EMBL" id="GGC42720.1"/>
    </source>
</evidence>
<evidence type="ECO:0008006" key="3">
    <source>
        <dbReference type="Google" id="ProtNLM"/>
    </source>
</evidence>
<dbReference type="InterPro" id="IPR026325">
    <property type="entry name" value="DUF932"/>
</dbReference>
<comment type="caution">
    <text evidence="1">The sequence shown here is derived from an EMBL/GenBank/DDBJ whole genome shotgun (WGS) entry which is preliminary data.</text>
</comment>
<dbReference type="EMBL" id="BMIK01000018">
    <property type="protein sequence ID" value="GGC42720.1"/>
    <property type="molecule type" value="Genomic_DNA"/>
</dbReference>
<dbReference type="RefSeq" id="WP_188753115.1">
    <property type="nucleotide sequence ID" value="NZ_BMIK01000018.1"/>
</dbReference>
<dbReference type="NCBIfam" id="TIGR03299">
    <property type="entry name" value="LGT_TIGR03299"/>
    <property type="match status" value="1"/>
</dbReference>
<accession>A0ABQ1MQ80</accession>
<dbReference type="InterPro" id="IPR017686">
    <property type="entry name" value="Phg/plasmid-like_prot"/>
</dbReference>
<keyword evidence="2" id="KW-1185">Reference proteome</keyword>
<reference evidence="2" key="1">
    <citation type="journal article" date="2019" name="Int. J. Syst. Evol. Microbiol.">
        <title>The Global Catalogue of Microorganisms (GCM) 10K type strain sequencing project: providing services to taxonomists for standard genome sequencing and annotation.</title>
        <authorList>
            <consortium name="The Broad Institute Genomics Platform"/>
            <consortium name="The Broad Institute Genome Sequencing Center for Infectious Disease"/>
            <person name="Wu L."/>
            <person name="Ma J."/>
        </authorList>
    </citation>
    <scope>NUCLEOTIDE SEQUENCE [LARGE SCALE GENOMIC DNA]</scope>
    <source>
        <strain evidence="2">CGMCC 1.15342</strain>
    </source>
</reference>
<dbReference type="Proteomes" id="UP000597338">
    <property type="component" value="Unassembled WGS sequence"/>
</dbReference>